<feature type="domain" description="Poly A polymerase head" evidence="12">
    <location>
        <begin position="119"/>
        <end position="258"/>
    </location>
</feature>
<dbReference type="CDD" id="cd06093">
    <property type="entry name" value="PX_domain"/>
    <property type="match status" value="1"/>
</dbReference>
<evidence type="ECO:0000256" key="3">
    <source>
        <dbReference type="ARBA" id="ARBA00022679"/>
    </source>
</evidence>
<dbReference type="Pfam" id="PF12627">
    <property type="entry name" value="PolyA_pol_RNAbd"/>
    <property type="match status" value="1"/>
</dbReference>
<dbReference type="PANTHER" id="PTHR13734:SF5">
    <property type="entry name" value="CCA TRNA NUCLEOTIDYLTRANSFERASE, MITOCHONDRIAL"/>
    <property type="match status" value="1"/>
</dbReference>
<dbReference type="InterPro" id="IPR036871">
    <property type="entry name" value="PX_dom_sf"/>
</dbReference>
<feature type="transmembrane region" description="Helical" evidence="11">
    <location>
        <begin position="1356"/>
        <end position="1380"/>
    </location>
</feature>
<evidence type="ECO:0000259" key="13">
    <source>
        <dbReference type="Pfam" id="PF12627"/>
    </source>
</evidence>
<dbReference type="SUPFAM" id="SSF81891">
    <property type="entry name" value="Poly A polymerase C-terminal region-like"/>
    <property type="match status" value="1"/>
</dbReference>
<evidence type="ECO:0000256" key="1">
    <source>
        <dbReference type="ARBA" id="ARBA00004141"/>
    </source>
</evidence>
<keyword evidence="5" id="KW-0547">Nucleotide-binding</keyword>
<evidence type="ECO:0000256" key="7">
    <source>
        <dbReference type="ARBA" id="ARBA00022989"/>
    </source>
</evidence>
<feature type="region of interest" description="Disordered" evidence="10">
    <location>
        <begin position="1164"/>
        <end position="1222"/>
    </location>
</feature>
<dbReference type="GO" id="GO:0005739">
    <property type="term" value="C:mitochondrion"/>
    <property type="evidence" value="ECO:0007669"/>
    <property type="project" value="UniProtKB-ARBA"/>
</dbReference>
<dbReference type="Proteomes" id="UP000717515">
    <property type="component" value="Unassembled WGS sequence"/>
</dbReference>
<dbReference type="SUPFAM" id="SSF48652">
    <property type="entry name" value="Tetraspanin"/>
    <property type="match status" value="1"/>
</dbReference>
<dbReference type="InterPro" id="IPR043519">
    <property type="entry name" value="NT_sf"/>
</dbReference>
<dbReference type="GO" id="GO:0016020">
    <property type="term" value="C:membrane"/>
    <property type="evidence" value="ECO:0007669"/>
    <property type="project" value="UniProtKB-SubCell"/>
</dbReference>
<evidence type="ECO:0000313" key="14">
    <source>
        <dbReference type="EMBL" id="KAG9325836.1"/>
    </source>
</evidence>
<dbReference type="Gene3D" id="3.30.460.10">
    <property type="entry name" value="Beta Polymerase, domain 2"/>
    <property type="match status" value="1"/>
</dbReference>
<feature type="compositionally biased region" description="Low complexity" evidence="10">
    <location>
        <begin position="1693"/>
        <end position="1731"/>
    </location>
</feature>
<feature type="transmembrane region" description="Helical" evidence="11">
    <location>
        <begin position="1386"/>
        <end position="1408"/>
    </location>
</feature>
<evidence type="ECO:0000259" key="12">
    <source>
        <dbReference type="Pfam" id="PF01743"/>
    </source>
</evidence>
<evidence type="ECO:0000256" key="4">
    <source>
        <dbReference type="ARBA" id="ARBA00022692"/>
    </source>
</evidence>
<feature type="compositionally biased region" description="Pro residues" evidence="10">
    <location>
        <begin position="1206"/>
        <end position="1220"/>
    </location>
</feature>
<keyword evidence="6 9" id="KW-0694">RNA-binding</keyword>
<dbReference type="SUPFAM" id="SSF81301">
    <property type="entry name" value="Nucleotidyltransferase"/>
    <property type="match status" value="1"/>
</dbReference>
<dbReference type="Pfam" id="PF01743">
    <property type="entry name" value="PolyA_pol"/>
    <property type="match status" value="1"/>
</dbReference>
<keyword evidence="7 11" id="KW-1133">Transmembrane helix</keyword>
<dbReference type="PRINTS" id="PR00259">
    <property type="entry name" value="TMFOUR"/>
</dbReference>
<dbReference type="InterPro" id="IPR032828">
    <property type="entry name" value="PolyA_RNA-bd"/>
</dbReference>
<evidence type="ECO:0000256" key="6">
    <source>
        <dbReference type="ARBA" id="ARBA00022884"/>
    </source>
</evidence>
<dbReference type="CDD" id="cd05398">
    <property type="entry name" value="NT_ClassII-CCAase"/>
    <property type="match status" value="1"/>
</dbReference>
<dbReference type="InterPro" id="IPR002646">
    <property type="entry name" value="PolA_pol_head_dom"/>
</dbReference>
<reference evidence="14" key="1">
    <citation type="submission" date="2021-07" db="EMBL/GenBank/DDBJ databases">
        <title>Draft genome of Mortierella alpina, strain LL118, isolated from an aspen leaf litter sample.</title>
        <authorList>
            <person name="Yang S."/>
            <person name="Vinatzer B.A."/>
        </authorList>
    </citation>
    <scope>NUCLEOTIDE SEQUENCE</scope>
    <source>
        <strain evidence="14">LL118</strain>
    </source>
</reference>
<dbReference type="Gene3D" id="1.10.3090.10">
    <property type="entry name" value="cca-adding enzyme, domain 2"/>
    <property type="match status" value="1"/>
</dbReference>
<name>A0A9P8D0M9_MORAP</name>
<dbReference type="Pfam" id="PF00335">
    <property type="entry name" value="Tetraspanin"/>
    <property type="match status" value="1"/>
</dbReference>
<feature type="transmembrane region" description="Helical" evidence="11">
    <location>
        <begin position="1487"/>
        <end position="1510"/>
    </location>
</feature>
<proteinExistence type="inferred from homology"/>
<dbReference type="Gene3D" id="3.30.1520.10">
    <property type="entry name" value="Phox-like domain"/>
    <property type="match status" value="1"/>
</dbReference>
<dbReference type="GO" id="GO:0001680">
    <property type="term" value="P:tRNA 3'-terminal CCA addition"/>
    <property type="evidence" value="ECO:0007669"/>
    <property type="project" value="UniProtKB-ARBA"/>
</dbReference>
<feature type="compositionally biased region" description="Basic and acidic residues" evidence="10">
    <location>
        <begin position="1182"/>
        <end position="1191"/>
    </location>
</feature>
<evidence type="ECO:0000256" key="10">
    <source>
        <dbReference type="SAM" id="MobiDB-lite"/>
    </source>
</evidence>
<comment type="caution">
    <text evidence="14">The sequence shown here is derived from an EMBL/GenBank/DDBJ whole genome shotgun (WGS) entry which is preliminary data.</text>
</comment>
<feature type="compositionally biased region" description="Basic residues" evidence="10">
    <location>
        <begin position="1196"/>
        <end position="1205"/>
    </location>
</feature>
<feature type="region of interest" description="Disordered" evidence="10">
    <location>
        <begin position="1666"/>
        <end position="1731"/>
    </location>
</feature>
<comment type="similarity">
    <text evidence="2 9">Belongs to the tRNA nucleotidyltransferase/poly(A) polymerase family.</text>
</comment>
<organism evidence="14 15">
    <name type="scientific">Mortierella alpina</name>
    <name type="common">Oleaginous fungus</name>
    <name type="synonym">Mortierella renispora</name>
    <dbReference type="NCBI Taxonomy" id="64518"/>
    <lineage>
        <taxon>Eukaryota</taxon>
        <taxon>Fungi</taxon>
        <taxon>Fungi incertae sedis</taxon>
        <taxon>Mucoromycota</taxon>
        <taxon>Mortierellomycotina</taxon>
        <taxon>Mortierellomycetes</taxon>
        <taxon>Mortierellales</taxon>
        <taxon>Mortierellaceae</taxon>
        <taxon>Mortierella</taxon>
    </lineage>
</organism>
<dbReference type="FunFam" id="3.30.460.10:FF:000019">
    <property type="entry name" value="tRNA nucleotidyltransferase cca2"/>
    <property type="match status" value="1"/>
</dbReference>
<dbReference type="GO" id="GO:0052927">
    <property type="term" value="F:CC tRNA cytidylyltransferase activity"/>
    <property type="evidence" value="ECO:0007669"/>
    <property type="project" value="TreeGrafter"/>
</dbReference>
<comment type="subcellular location">
    <subcellularLocation>
        <location evidence="1">Membrane</location>
        <topology evidence="1">Multi-pass membrane protein</topology>
    </subcellularLocation>
</comment>
<evidence type="ECO:0000256" key="11">
    <source>
        <dbReference type="SAM" id="Phobius"/>
    </source>
</evidence>
<keyword evidence="8 11" id="KW-0472">Membrane</keyword>
<feature type="transmembrane region" description="Helical" evidence="11">
    <location>
        <begin position="1327"/>
        <end position="1344"/>
    </location>
</feature>
<dbReference type="PANTHER" id="PTHR13734">
    <property type="entry name" value="TRNA-NUCLEOTIDYLTRANSFERASE"/>
    <property type="match status" value="1"/>
</dbReference>
<dbReference type="EMBL" id="JAIFTL010000031">
    <property type="protein sequence ID" value="KAG9325836.1"/>
    <property type="molecule type" value="Genomic_DNA"/>
</dbReference>
<evidence type="ECO:0000313" key="15">
    <source>
        <dbReference type="Proteomes" id="UP000717515"/>
    </source>
</evidence>
<gene>
    <name evidence="14" type="ORF">KVV02_006830</name>
</gene>
<protein>
    <recommendedName>
        <fullName evidence="16">Poly A polymerase head domain-containing protein</fullName>
    </recommendedName>
</protein>
<dbReference type="InterPro" id="IPR018499">
    <property type="entry name" value="Tetraspanin/Peripherin"/>
</dbReference>
<keyword evidence="3 9" id="KW-0808">Transferase</keyword>
<dbReference type="GO" id="GO:0052929">
    <property type="term" value="F:ATP:3'-cytidine-cytidine-tRNA adenylyltransferase activity"/>
    <property type="evidence" value="ECO:0007669"/>
    <property type="project" value="TreeGrafter"/>
</dbReference>
<evidence type="ECO:0000256" key="2">
    <source>
        <dbReference type="ARBA" id="ARBA00007265"/>
    </source>
</evidence>
<dbReference type="GO" id="GO:0000166">
    <property type="term" value="F:nucleotide binding"/>
    <property type="evidence" value="ECO:0007669"/>
    <property type="project" value="UniProtKB-KW"/>
</dbReference>
<dbReference type="GO" id="GO:0003723">
    <property type="term" value="F:RNA binding"/>
    <property type="evidence" value="ECO:0007669"/>
    <property type="project" value="UniProtKB-KW"/>
</dbReference>
<sequence>MQPAQPLLFARLLARYPRIAKLQRVYTAHRANVHHSSQALLINGRSHSVRPLLAVQLGTRTIHHRRSITTMTSGGFNSGGTLASRALEIRLTEQEAKICEVLDAVAKRYQEKEGKPIQLRIAGGWVRDKLLGLSCHDLDIGIDTMMGYDFAALVNEYMESIGQEKRSIAKIATNPEKSKHLETATMVVLGMPLDFVNLRSEVYDDASRIPSEITFGTPSEDAYRRDITINALFYNIHTRSVEDFTGRGLEDLKNGIVRTPLEAYETFWQDPLRVMRCIRFAARFHFAIAEDSKQAILDERIKQALKTKISKERIGAELDKMIDDGAGRSTAIRLIHELGLYDVVFAPPVADGSAKGTTGVQGQISDVEDAFKLVWIMEWLLKINPGPVNNSDDLEGRIFQAEVDQGQELLLTQTRGSPLTTHLYPLITTTLSPEVPHIASKEEPFPEKLGTRNLILSAMLYPYRNMTATVNKKAVPAGSWILRYGLKGKNLDIDIVTKLMDSVEAVRATVKTLAQSPATNNEESIKDERARMGMLIRDIGFIAVIGKKWPCAFLLGLGVDLLPKFEALRAGVFDEDVQARVATYNKFLSQAVDYQIDHCFSWKYLVDGKELTQLLNIKPGPKITEHLQSLYYPAFAYLTSLSKLLVIYGNKNMAAVDSYREQGASTSSSPFRYATKLHRRIHSDSQGILHIVKGHAKAVMAAASTFTSSNSSAKLASGVSAAAVDGYERREVDQCVWYTIRVYPCPMTVRGNAPMPTPRKSYSVYRRYEDVVEFAERLEAGRPFFRAKHDASYVVRKVLHPSTKGKSNAAPPPWSPVNAFGTEEDCLRRKRNLDIYLQELFKLGPAVGQCRLAAEFFGMWKTDFEADLLPARHSLDTKRCQTSKRNGPLCHSQGKRETQLELPTPFQNTSAFSLSASSSDSVHQRVSPTSTLDVMPPKVPAVFGVKHVKACEMSSRTPSLTDCMMAQSAACLPSPPGSSYHSDDDDEDMDTEWHDHDMHEYGTNRDYTNSPCPSIDGEDSILKSAATDLKSLTPLQPLWQSYEPGISRLPMYRRRNAIQYEQSGDAAGPTTSPLTPLSAHALRVDPSCDVEESPCSLSKIHREIAEPPRPPIHTSLPKKSASFQSRCLTPVAASLSEPGQILYSAVHGAGGPCKTSADSAHLSNLCGRQKPSAPGLSSSTPERIKSQDKQRPLTRSIKRRKRVKGPRPPLSPTMSKPPPGILKNWTRTIKETRLTCQTSQLPPRPRGGEYEPLSTHSRMSSPTPGAQFLSKYPKAFVAVFKIVIDPECIVALQVMEKDEDFVLSVPDLRLRVSQKFERVEMPLPDEFELLASIALFGVAIYSFSTDSQILLESHMLTWIMVILSGIVFFVSILGCTSAVSEIKRVIGTYGVLLSVLIVTQLFFLIYALTRHDQVDSILDKAWQNAYNHQPQTLQDLETRLHCCGYETVTDRAVPKTSKYACRDSPAFGYQTACKEQLKEAYSRNESAFLGVIAGIEVLQILALVCTMALFSELPNYEEIGTRLISFSLMSEDEALWQVVQLGEEIMSVQAYAGTPQTQGRAFVLLLDVQDIFPNAERLQCGSRAISFMADNRGHRIYPLRVQHQPEIVMEVVQATADQYQTRYVSRPIVVVQPNEPRNRSPQRGSPQLYPHQLEQQEECLYQYKEELESQKQPPPLPRKSGQRQRQLSHHEQQQQQQQQQEPQQPESSFSFHVQQSRQPSRRVQPPQSVVSDEIRSKYRKSVYLYESFLEHIQAGQVEHANAIRDDFRDHFEIMDVGLTELRILRVSESMDWKKDGAKLVELVRNSPRLTEIFISCADVNGAYTSISRAASGSSLLRTISITASKANSLLVTFKQDKSQTIHSTRLVVPKLAVTDNSLLQTSSSISSLHVCERSVVYRNCDPLLKLLSRNPNLSELKLGCYVAEFSSLFETFWKYVDSDASCQLKQLCLYRDNNCLSSTDLRDPTATSLELMSLNVNERVLTQLLRVYGTSLTKLTIDSSHWKPIHSSTLEEATRFHPKVHPQRLTHLYQRCADVDDGVLDKLNIVINRSRHSLVEYELVIDKQFMTDPQSSKRWVSFIRIVGERLTKFGMNCSDPNEWIHALRGVDFPAMETISFKNEQKVELINYKRVLTAVSGIGYVNNNVEEDQSQGWESPRINEAITALAMY</sequence>
<evidence type="ECO:0000256" key="9">
    <source>
        <dbReference type="RuleBase" id="RU003953"/>
    </source>
</evidence>
<dbReference type="SUPFAM" id="SSF64268">
    <property type="entry name" value="PX domain"/>
    <property type="match status" value="1"/>
</dbReference>
<feature type="region of interest" description="Disordered" evidence="10">
    <location>
        <begin position="1238"/>
        <end position="1262"/>
    </location>
</feature>
<accession>A0A9P8D0M9</accession>
<dbReference type="InterPro" id="IPR008952">
    <property type="entry name" value="Tetraspanin_EC2_sf"/>
</dbReference>
<keyword evidence="4 11" id="KW-0812">Transmembrane</keyword>
<evidence type="ECO:0008006" key="16">
    <source>
        <dbReference type="Google" id="ProtNLM"/>
    </source>
</evidence>
<feature type="domain" description="tRNA nucleotidyltransferase/poly(A) polymerase RNA and SrmB- binding" evidence="13">
    <location>
        <begin position="286"/>
        <end position="347"/>
    </location>
</feature>
<evidence type="ECO:0000256" key="5">
    <source>
        <dbReference type="ARBA" id="ARBA00022741"/>
    </source>
</evidence>
<evidence type="ECO:0000256" key="8">
    <source>
        <dbReference type="ARBA" id="ARBA00023136"/>
    </source>
</evidence>
<dbReference type="GO" id="GO:0035091">
    <property type="term" value="F:phosphatidylinositol binding"/>
    <property type="evidence" value="ECO:0007669"/>
    <property type="project" value="InterPro"/>
</dbReference>